<proteinExistence type="predicted"/>
<dbReference type="VEuPathDB" id="VectorBase:ISCI006458"/>
<dbReference type="EMBL" id="DS746509">
    <property type="protein sequence ID" value="EEC07738.1"/>
    <property type="molecule type" value="Genomic_DNA"/>
</dbReference>
<dbReference type="PaxDb" id="6945-B7PMB6"/>
<organism>
    <name type="scientific">Ixodes scapularis</name>
    <name type="common">Black-legged tick</name>
    <name type="synonym">Deer tick</name>
    <dbReference type="NCBI Taxonomy" id="6945"/>
    <lineage>
        <taxon>Eukaryota</taxon>
        <taxon>Metazoa</taxon>
        <taxon>Ecdysozoa</taxon>
        <taxon>Arthropoda</taxon>
        <taxon>Chelicerata</taxon>
        <taxon>Arachnida</taxon>
        <taxon>Acari</taxon>
        <taxon>Parasitiformes</taxon>
        <taxon>Ixodida</taxon>
        <taxon>Ixodoidea</taxon>
        <taxon>Ixodidae</taxon>
        <taxon>Ixodinae</taxon>
        <taxon>Ixodes</taxon>
    </lineage>
</organism>
<keyword evidence="3" id="KW-1185">Reference proteome</keyword>
<dbReference type="Proteomes" id="UP000001555">
    <property type="component" value="Unassembled WGS sequence"/>
</dbReference>
<reference evidence="2" key="2">
    <citation type="submission" date="2020-05" db="UniProtKB">
        <authorList>
            <consortium name="EnsemblMetazoa"/>
        </authorList>
    </citation>
    <scope>IDENTIFICATION</scope>
    <source>
        <strain evidence="2">wikel</strain>
    </source>
</reference>
<sequence>MFSQLDAQPALVATSLFGFAPQIHHSKVPNFLNSLFPRKRRFGPYATEFKEHTAVYDGTRETKEKKLKPTTNARNWAYKKYSAVLNTSGWGWQSPRLPRGEAQDENTLKMQTSVQQWDSALRVARAFMRRAVATDTAYCVILVP</sequence>
<gene>
    <name evidence="1" type="ORF">IscW_ISCW006458</name>
</gene>
<protein>
    <submittedName>
        <fullName evidence="1 2">Uncharacterized protein</fullName>
    </submittedName>
</protein>
<dbReference type="VEuPathDB" id="VectorBase:ISCW006458"/>
<name>B7PMB6_IXOSC</name>
<evidence type="ECO:0000313" key="2">
    <source>
        <dbReference type="EnsemblMetazoa" id="ISCW006458-PA"/>
    </source>
</evidence>
<evidence type="ECO:0000313" key="3">
    <source>
        <dbReference type="Proteomes" id="UP000001555"/>
    </source>
</evidence>
<evidence type="ECO:0000313" key="1">
    <source>
        <dbReference type="EMBL" id="EEC07738.1"/>
    </source>
</evidence>
<dbReference type="EnsemblMetazoa" id="ISCW006458-RA">
    <property type="protein sequence ID" value="ISCW006458-PA"/>
    <property type="gene ID" value="ISCW006458"/>
</dbReference>
<dbReference type="AlphaFoldDB" id="B7PMB6"/>
<reference evidence="1 3" key="1">
    <citation type="submission" date="2008-03" db="EMBL/GenBank/DDBJ databases">
        <title>Annotation of Ixodes scapularis.</title>
        <authorList>
            <consortium name="Ixodes scapularis Genome Project Consortium"/>
            <person name="Caler E."/>
            <person name="Hannick L.I."/>
            <person name="Bidwell S."/>
            <person name="Joardar V."/>
            <person name="Thiagarajan M."/>
            <person name="Amedeo P."/>
            <person name="Galinsky K.J."/>
            <person name="Schobel S."/>
            <person name="Inman J."/>
            <person name="Hostetler J."/>
            <person name="Miller J."/>
            <person name="Hammond M."/>
            <person name="Megy K."/>
            <person name="Lawson D."/>
            <person name="Kodira C."/>
            <person name="Sutton G."/>
            <person name="Meyer J."/>
            <person name="Hill C.A."/>
            <person name="Birren B."/>
            <person name="Nene V."/>
            <person name="Collins F."/>
            <person name="Alarcon-Chaidez F."/>
            <person name="Wikel S."/>
            <person name="Strausberg R."/>
        </authorList>
    </citation>
    <scope>NUCLEOTIDE SEQUENCE [LARGE SCALE GENOMIC DNA]</scope>
    <source>
        <strain evidence="3">Wikel</strain>
        <strain evidence="1">Wikel colony</strain>
    </source>
</reference>
<accession>B7PMB6</accession>
<dbReference type="HOGENOM" id="CLU_1798574_0_0_1"/>
<dbReference type="InParanoid" id="B7PMB6"/>
<dbReference type="EMBL" id="ABJB010486855">
    <property type="status" value="NOT_ANNOTATED_CDS"/>
    <property type="molecule type" value="Genomic_DNA"/>
</dbReference>